<protein>
    <submittedName>
        <fullName evidence="1">Uncharacterized protein</fullName>
    </submittedName>
</protein>
<dbReference type="RefSeq" id="WP_412874398.1">
    <property type="nucleotide sequence ID" value="NZ_CACRTL010000019.1"/>
</dbReference>
<proteinExistence type="predicted"/>
<dbReference type="EMBL" id="CACRTL010000019">
    <property type="protein sequence ID" value="VYT85041.1"/>
    <property type="molecule type" value="Genomic_DNA"/>
</dbReference>
<sequence length="401" mass="44587">MNEMINQYTNLQEISEQYSIVELSKDLLADTRTNINSKKAISFPIAELSTLGAGVSSLIPAFNTVTQTTTIASEGLFRIANAAIGDTLKMAKDGNAWGAMKTATGKSKMVKLSEAGPLTATSQAVNAFNPATMMMAAALYSVEKDLDEIKATQKKILDFLQIEKESSIEADVETLTNIVSNYKHTWDNELQVKSNHQTVNDIKIRTRRSINSYKKQISNVVSSKQLIVPQSKVKSTYAELEKMFKYYRLSLYSFSLATMLEILLSGNQNSEYISKSKDEIEILSNSYREIFETSSIYLEKLGHSELEANLVKGLGATSKVIGKAVGNIPLVKEGQVDVLLQNSGSQLQNNAKRMKNKAVKQFAILNNPGTKMFINKMDDMALIYNQNNQIYFDNENVYLIA</sequence>
<evidence type="ECO:0000313" key="1">
    <source>
        <dbReference type="EMBL" id="VYT85041.1"/>
    </source>
</evidence>
<dbReference type="AlphaFoldDB" id="A0A6N2ZZY9"/>
<organism evidence="1">
    <name type="scientific">Thomasclavelia ramosa</name>
    <dbReference type="NCBI Taxonomy" id="1547"/>
    <lineage>
        <taxon>Bacteria</taxon>
        <taxon>Bacillati</taxon>
        <taxon>Bacillota</taxon>
        <taxon>Erysipelotrichia</taxon>
        <taxon>Erysipelotrichales</taxon>
        <taxon>Coprobacillaceae</taxon>
        <taxon>Thomasclavelia</taxon>
    </lineage>
</organism>
<reference evidence="1" key="1">
    <citation type="submission" date="2019-11" db="EMBL/GenBank/DDBJ databases">
        <authorList>
            <person name="Feng L."/>
        </authorList>
    </citation>
    <scope>NUCLEOTIDE SEQUENCE</scope>
    <source>
        <strain evidence="1">CramosumLFYP8</strain>
    </source>
</reference>
<accession>A0A6N2ZZY9</accession>
<name>A0A6N2ZZY9_9FIRM</name>
<gene>
    <name evidence="1" type="ORF">CRLFYP8_02340</name>
</gene>